<feature type="binding site" evidence="11">
    <location>
        <position position="61"/>
    </location>
    <ligand>
        <name>substrate</name>
    </ligand>
</feature>
<evidence type="ECO:0000256" key="9">
    <source>
        <dbReference type="ARBA" id="ARBA00023141"/>
    </source>
</evidence>
<evidence type="ECO:0000256" key="4">
    <source>
        <dbReference type="ARBA" id="ARBA00022605"/>
    </source>
</evidence>
<name>H6LG19_ACEWD</name>
<comment type="subcellular location">
    <subcellularLocation>
        <location evidence="11">Cytoplasm</location>
    </subcellularLocation>
</comment>
<sequence length="173" mass="19425">MGDFKKNIALIGFMATGKSTIGPLLAEKNGYALIDTDKLVEADMGMKIAAIFSTMGEESFRKAEHKALKKALEMDKAVISTGGGMILLKKNRELLTQKAFVVSLSAQPETIFDRVKGDNTRPLLKCEDPLLRIKQMLAERQQYYDCCDFKISTDDWTAEQCCQKILEAYRETK</sequence>
<feature type="binding site" evidence="11">
    <location>
        <position position="37"/>
    </location>
    <ligand>
        <name>substrate</name>
    </ligand>
</feature>
<dbReference type="KEGG" id="awo:Awo_c27440"/>
<feature type="binding site" evidence="11">
    <location>
        <position position="19"/>
    </location>
    <ligand>
        <name>Mg(2+)</name>
        <dbReference type="ChEBI" id="CHEBI:18420"/>
    </ligand>
</feature>
<reference evidence="13" key="1">
    <citation type="submission" date="2011-07" db="EMBL/GenBank/DDBJ databases">
        <title>Complete genome sequence of Acetobacterium woodii.</title>
        <authorList>
            <person name="Poehlein A."/>
            <person name="Schmidt S."/>
            <person name="Kaster A.-K."/>
            <person name="Goenrich M."/>
            <person name="Vollmers J."/>
            <person name="Thuermer A."/>
            <person name="Gottschalk G."/>
            <person name="Thauer R.K."/>
            <person name="Daniel R."/>
            <person name="Mueller V."/>
        </authorList>
    </citation>
    <scope>NUCLEOTIDE SEQUENCE [LARGE SCALE GENOMIC DNA]</scope>
    <source>
        <strain evidence="13">ATCC 29683 / DSM 1030 / JCM 2381 / KCTC 1655 / WB1</strain>
    </source>
</reference>
<dbReference type="RefSeq" id="WP_014357093.1">
    <property type="nucleotide sequence ID" value="NC_016894.1"/>
</dbReference>
<feature type="binding site" evidence="11">
    <location>
        <position position="121"/>
    </location>
    <ligand>
        <name>ATP</name>
        <dbReference type="ChEBI" id="CHEBI:30616"/>
    </ligand>
</feature>
<keyword evidence="11" id="KW-0460">Magnesium</keyword>
<dbReference type="SUPFAM" id="SSF52540">
    <property type="entry name" value="P-loop containing nucleoside triphosphate hydrolases"/>
    <property type="match status" value="1"/>
</dbReference>
<dbReference type="GO" id="GO:0009073">
    <property type="term" value="P:aromatic amino acid family biosynthetic process"/>
    <property type="evidence" value="ECO:0007669"/>
    <property type="project" value="UniProtKB-KW"/>
</dbReference>
<dbReference type="InterPro" id="IPR023000">
    <property type="entry name" value="Shikimate_kinase_CS"/>
</dbReference>
<comment type="subunit">
    <text evidence="11">Monomer.</text>
</comment>
<dbReference type="PANTHER" id="PTHR21087">
    <property type="entry name" value="SHIKIMATE KINASE"/>
    <property type="match status" value="1"/>
</dbReference>
<evidence type="ECO:0000256" key="5">
    <source>
        <dbReference type="ARBA" id="ARBA00022679"/>
    </source>
</evidence>
<feature type="binding site" evidence="11">
    <location>
        <begin position="15"/>
        <end position="20"/>
    </location>
    <ligand>
        <name>ATP</name>
        <dbReference type="ChEBI" id="CHEBI:30616"/>
    </ligand>
</feature>
<dbReference type="eggNOG" id="COG0703">
    <property type="taxonomic scope" value="Bacteria"/>
</dbReference>
<gene>
    <name evidence="11 12" type="primary">aroK</name>
    <name evidence="12" type="ordered locus">Awo_c27440</name>
</gene>
<evidence type="ECO:0000256" key="3">
    <source>
        <dbReference type="ARBA" id="ARBA00012154"/>
    </source>
</evidence>
<reference evidence="12 13" key="2">
    <citation type="journal article" date="2012" name="PLoS ONE">
        <title>An ancient pathway combining carbon dioxide fixation with the generation and utilization of a sodium ion gradient for ATP synthesis.</title>
        <authorList>
            <person name="Poehlein A."/>
            <person name="Schmidt S."/>
            <person name="Kaster A.K."/>
            <person name="Goenrich M."/>
            <person name="Vollmers J."/>
            <person name="Thurmer A."/>
            <person name="Bertsch J."/>
            <person name="Schuchmann K."/>
            <person name="Voigt B."/>
            <person name="Hecker M."/>
            <person name="Daniel R."/>
            <person name="Thauer R.K."/>
            <person name="Gottschalk G."/>
            <person name="Muller V."/>
        </authorList>
    </citation>
    <scope>NUCLEOTIDE SEQUENCE [LARGE SCALE GENOMIC DNA]</scope>
    <source>
        <strain evidence="13">ATCC 29683 / DSM 1030 / JCM 2381 / KCTC 1655 / WB1</strain>
    </source>
</reference>
<dbReference type="GO" id="GO:0005524">
    <property type="term" value="F:ATP binding"/>
    <property type="evidence" value="ECO:0007669"/>
    <property type="project" value="UniProtKB-UniRule"/>
</dbReference>
<keyword evidence="11" id="KW-0479">Metal-binding</keyword>
<dbReference type="GO" id="GO:0005829">
    <property type="term" value="C:cytosol"/>
    <property type="evidence" value="ECO:0007669"/>
    <property type="project" value="TreeGrafter"/>
</dbReference>
<dbReference type="GO" id="GO:0009423">
    <property type="term" value="P:chorismate biosynthetic process"/>
    <property type="evidence" value="ECO:0007669"/>
    <property type="project" value="UniProtKB-UniRule"/>
</dbReference>
<dbReference type="Gene3D" id="3.40.50.300">
    <property type="entry name" value="P-loop containing nucleotide triphosphate hydrolases"/>
    <property type="match status" value="1"/>
</dbReference>
<evidence type="ECO:0000313" key="13">
    <source>
        <dbReference type="Proteomes" id="UP000007177"/>
    </source>
</evidence>
<proteinExistence type="inferred from homology"/>
<feature type="binding site" evidence="11">
    <location>
        <position position="83"/>
    </location>
    <ligand>
        <name>substrate</name>
    </ligand>
</feature>
<comment type="caution">
    <text evidence="11">Lacks conserved residue(s) required for the propagation of feature annotation.</text>
</comment>
<evidence type="ECO:0000256" key="1">
    <source>
        <dbReference type="ARBA" id="ARBA00004842"/>
    </source>
</evidence>
<dbReference type="CDD" id="cd00464">
    <property type="entry name" value="SK"/>
    <property type="match status" value="1"/>
</dbReference>
<protein>
    <recommendedName>
        <fullName evidence="3 11">Shikimate kinase</fullName>
        <shortName evidence="11">SK</shortName>
        <ecNumber evidence="3 11">2.7.1.71</ecNumber>
    </recommendedName>
</protein>
<keyword evidence="11" id="KW-0963">Cytoplasm</keyword>
<keyword evidence="6 11" id="KW-0547">Nucleotide-binding</keyword>
<comment type="catalytic activity">
    <reaction evidence="10 11">
        <text>shikimate + ATP = 3-phosphoshikimate + ADP + H(+)</text>
        <dbReference type="Rhea" id="RHEA:13121"/>
        <dbReference type="ChEBI" id="CHEBI:15378"/>
        <dbReference type="ChEBI" id="CHEBI:30616"/>
        <dbReference type="ChEBI" id="CHEBI:36208"/>
        <dbReference type="ChEBI" id="CHEBI:145989"/>
        <dbReference type="ChEBI" id="CHEBI:456216"/>
        <dbReference type="EC" id="2.7.1.71"/>
    </reaction>
</comment>
<dbReference type="GO" id="GO:0008652">
    <property type="term" value="P:amino acid biosynthetic process"/>
    <property type="evidence" value="ECO:0007669"/>
    <property type="project" value="UniProtKB-KW"/>
</dbReference>
<dbReference type="UniPathway" id="UPA00053">
    <property type="reaction ID" value="UER00088"/>
</dbReference>
<keyword evidence="9 11" id="KW-0057">Aromatic amino acid biosynthesis</keyword>
<dbReference type="InterPro" id="IPR000623">
    <property type="entry name" value="Shikimate_kinase/TSH1"/>
</dbReference>
<evidence type="ECO:0000256" key="2">
    <source>
        <dbReference type="ARBA" id="ARBA00006997"/>
    </source>
</evidence>
<keyword evidence="7 11" id="KW-0418">Kinase</keyword>
<dbReference type="EC" id="2.7.1.71" evidence="3 11"/>
<comment type="cofactor">
    <cofactor evidence="11">
        <name>Mg(2+)</name>
        <dbReference type="ChEBI" id="CHEBI:18420"/>
    </cofactor>
    <text evidence="11">Binds 1 Mg(2+) ion per subunit.</text>
</comment>
<evidence type="ECO:0000313" key="12">
    <source>
        <dbReference type="EMBL" id="AFA49495.1"/>
    </source>
</evidence>
<dbReference type="GO" id="GO:0000287">
    <property type="term" value="F:magnesium ion binding"/>
    <property type="evidence" value="ECO:0007669"/>
    <property type="project" value="UniProtKB-UniRule"/>
</dbReference>
<keyword evidence="13" id="KW-1185">Reference proteome</keyword>
<organism evidence="12 13">
    <name type="scientific">Acetobacterium woodii (strain ATCC 29683 / DSM 1030 / JCM 2381 / KCTC 1655 / WB1)</name>
    <dbReference type="NCBI Taxonomy" id="931626"/>
    <lineage>
        <taxon>Bacteria</taxon>
        <taxon>Bacillati</taxon>
        <taxon>Bacillota</taxon>
        <taxon>Clostridia</taxon>
        <taxon>Eubacteriales</taxon>
        <taxon>Eubacteriaceae</taxon>
        <taxon>Acetobacterium</taxon>
    </lineage>
</organism>
<dbReference type="OrthoDB" id="9800332at2"/>
<keyword evidence="4 11" id="KW-0028">Amino-acid biosynthesis</keyword>
<comment type="function">
    <text evidence="11">Catalyzes the specific phosphorylation of the 3-hydroxyl group of shikimic acid using ATP as a cosubstrate.</text>
</comment>
<comment type="pathway">
    <text evidence="1 11">Metabolic intermediate biosynthesis; chorismate biosynthesis; chorismate from D-erythrose 4-phosphate and phosphoenolpyruvate: step 5/7.</text>
</comment>
<dbReference type="GO" id="GO:0004765">
    <property type="term" value="F:shikimate kinase activity"/>
    <property type="evidence" value="ECO:0007669"/>
    <property type="project" value="UniProtKB-UniRule"/>
</dbReference>
<dbReference type="AlphaFoldDB" id="H6LG19"/>
<evidence type="ECO:0000256" key="8">
    <source>
        <dbReference type="ARBA" id="ARBA00022840"/>
    </source>
</evidence>
<dbReference type="STRING" id="931626.Awo_c27440"/>
<dbReference type="HOGENOM" id="CLU_057607_2_2_9"/>
<keyword evidence="5 11" id="KW-0808">Transferase</keyword>
<keyword evidence="8 11" id="KW-0067">ATP-binding</keyword>
<dbReference type="PROSITE" id="PS01128">
    <property type="entry name" value="SHIKIMATE_KINASE"/>
    <property type="match status" value="1"/>
</dbReference>
<evidence type="ECO:0000256" key="10">
    <source>
        <dbReference type="ARBA" id="ARBA00048567"/>
    </source>
</evidence>
<evidence type="ECO:0000256" key="11">
    <source>
        <dbReference type="HAMAP-Rule" id="MF_00109"/>
    </source>
</evidence>
<accession>H6LG19</accession>
<comment type="similarity">
    <text evidence="2 11">Belongs to the shikimate kinase family.</text>
</comment>
<dbReference type="InterPro" id="IPR031322">
    <property type="entry name" value="Shikimate/glucono_kinase"/>
</dbReference>
<dbReference type="Pfam" id="PF01202">
    <property type="entry name" value="SKI"/>
    <property type="match status" value="1"/>
</dbReference>
<evidence type="ECO:0000256" key="6">
    <source>
        <dbReference type="ARBA" id="ARBA00022741"/>
    </source>
</evidence>
<dbReference type="Proteomes" id="UP000007177">
    <property type="component" value="Chromosome"/>
</dbReference>
<dbReference type="InterPro" id="IPR027417">
    <property type="entry name" value="P-loop_NTPase"/>
</dbReference>
<evidence type="ECO:0000256" key="7">
    <source>
        <dbReference type="ARBA" id="ARBA00022777"/>
    </source>
</evidence>
<dbReference type="PANTHER" id="PTHR21087:SF16">
    <property type="entry name" value="SHIKIMATE KINASE 1, CHLOROPLASTIC"/>
    <property type="match status" value="1"/>
</dbReference>
<dbReference type="EMBL" id="CP002987">
    <property type="protein sequence ID" value="AFA49495.1"/>
    <property type="molecule type" value="Genomic_DNA"/>
</dbReference>
<dbReference type="PRINTS" id="PR01100">
    <property type="entry name" value="SHIKIMTKNASE"/>
</dbReference>
<dbReference type="HAMAP" id="MF_00109">
    <property type="entry name" value="Shikimate_kinase"/>
    <property type="match status" value="1"/>
</dbReference>
<feature type="binding site" evidence="11">
    <location>
        <position position="140"/>
    </location>
    <ligand>
        <name>substrate</name>
    </ligand>
</feature>